<accession>A0AA46TGZ4</accession>
<sequence length="160" mass="16836">MDTTALRAAYGPLLEVAAEPDLGEAADGGWNADQVLAHVLSVDAAVTATALAVVSGSRPTFDNRTSLDRANLNRIIDSYGNRARLAEHVRAQSVVMCDVADRLADDDAAVMVPAFLVSNDAVAVDQPITLRALIDGLADSHVPGHTQQLRDLRPRASAAV</sequence>
<dbReference type="Proteomes" id="UP001164390">
    <property type="component" value="Chromosome"/>
</dbReference>
<evidence type="ECO:0000313" key="2">
    <source>
        <dbReference type="Proteomes" id="UP001164390"/>
    </source>
</evidence>
<name>A0AA46TGZ4_9ACTN</name>
<dbReference type="KEGG" id="sgrg:L0C25_21650"/>
<dbReference type="Gene3D" id="1.20.120.450">
    <property type="entry name" value="dinb family like domain"/>
    <property type="match status" value="1"/>
</dbReference>
<protein>
    <submittedName>
        <fullName evidence="1">Uncharacterized protein</fullName>
    </submittedName>
</protein>
<evidence type="ECO:0000313" key="1">
    <source>
        <dbReference type="EMBL" id="UYM05095.1"/>
    </source>
</evidence>
<keyword evidence="2" id="KW-1185">Reference proteome</keyword>
<reference evidence="1" key="1">
    <citation type="submission" date="2022-01" db="EMBL/GenBank/DDBJ databases">
        <title>Nocardioidaceae gen. sp. A5X3R13.</title>
        <authorList>
            <person name="Lopez Marin M.A."/>
            <person name="Uhlik O."/>
        </authorList>
    </citation>
    <scope>NUCLEOTIDE SEQUENCE</scope>
    <source>
        <strain evidence="1">A5X3R13</strain>
    </source>
</reference>
<dbReference type="InterPro" id="IPR034660">
    <property type="entry name" value="DinB/YfiT-like"/>
</dbReference>
<dbReference type="AlphaFoldDB" id="A0AA46TGZ4"/>
<proteinExistence type="predicted"/>
<dbReference type="EMBL" id="CP094970">
    <property type="protein sequence ID" value="UYM05095.1"/>
    <property type="molecule type" value="Genomic_DNA"/>
</dbReference>
<dbReference type="RefSeq" id="WP_271633864.1">
    <property type="nucleotide sequence ID" value="NZ_CP094970.1"/>
</dbReference>
<organism evidence="1 2">
    <name type="scientific">Solicola gregarius</name>
    <dbReference type="NCBI Taxonomy" id="2908642"/>
    <lineage>
        <taxon>Bacteria</taxon>
        <taxon>Bacillati</taxon>
        <taxon>Actinomycetota</taxon>
        <taxon>Actinomycetes</taxon>
        <taxon>Propionibacteriales</taxon>
        <taxon>Nocardioidaceae</taxon>
        <taxon>Solicola</taxon>
    </lineage>
</organism>
<gene>
    <name evidence="1" type="ORF">L0C25_21650</name>
</gene>